<evidence type="ECO:0000313" key="1">
    <source>
        <dbReference type="EMBL" id="MBS4893730.1"/>
    </source>
</evidence>
<sequence length="187" mass="21631">MLKIAWTGHRPNKLGGYNWDSKKNKRIMGKINAVLTDIMRENNYFEDGVHFIFGGALGIDQMAYHVCRMLGIRHELRLKRNPIMEVAVPYKNQPNKWFNNVDVLRYNKQLEHADIVTYVDELEGYNRTNTPVGEHNAYKLQIRNEYMIDNCDLLIAVWDGSKGGTCNCVKYAKKLGKKIIVIDPSEI</sequence>
<comment type="caution">
    <text evidence="1">The sequence shown here is derived from an EMBL/GenBank/DDBJ whole genome shotgun (WGS) entry which is preliminary data.</text>
</comment>
<dbReference type="InterPro" id="IPR010697">
    <property type="entry name" value="YspA"/>
</dbReference>
<organism evidence="1 2">
    <name type="scientific">Veillonella parvula</name>
    <name type="common">Staphylococcus parvulus</name>
    <dbReference type="NCBI Taxonomy" id="29466"/>
    <lineage>
        <taxon>Bacteria</taxon>
        <taxon>Bacillati</taxon>
        <taxon>Bacillota</taxon>
        <taxon>Negativicutes</taxon>
        <taxon>Veillonellales</taxon>
        <taxon>Veillonellaceae</taxon>
        <taxon>Veillonella</taxon>
    </lineage>
</organism>
<dbReference type="PANTHER" id="PTHR38440">
    <property type="entry name" value="UPF0398 PROTEIN YPSA"/>
    <property type="match status" value="1"/>
</dbReference>
<dbReference type="PANTHER" id="PTHR38440:SF1">
    <property type="entry name" value="UPF0398 PROTEIN SPR0331"/>
    <property type="match status" value="1"/>
</dbReference>
<accession>A0A942WV33</accession>
<dbReference type="Proteomes" id="UP000778864">
    <property type="component" value="Unassembled WGS sequence"/>
</dbReference>
<protein>
    <submittedName>
        <fullName evidence="1">DUF1273 family protein</fullName>
    </submittedName>
</protein>
<gene>
    <name evidence="1" type="ORF">KHZ90_08145</name>
</gene>
<dbReference type="Gene3D" id="3.40.50.450">
    <property type="match status" value="1"/>
</dbReference>
<name>A0A942WV33_VEIPA</name>
<dbReference type="RefSeq" id="WP_278467930.1">
    <property type="nucleotide sequence ID" value="NZ_JAGZMU010000005.1"/>
</dbReference>
<dbReference type="SUPFAM" id="SSF102405">
    <property type="entry name" value="MCP/YpsA-like"/>
    <property type="match status" value="1"/>
</dbReference>
<proteinExistence type="predicted"/>
<reference evidence="1" key="1">
    <citation type="submission" date="2021-02" db="EMBL/GenBank/DDBJ databases">
        <title>Infant gut strain persistence is associated with maternal origin, phylogeny, and functional potential including surface adhesion and iron acquisition.</title>
        <authorList>
            <person name="Lou Y.C."/>
        </authorList>
    </citation>
    <scope>NUCLEOTIDE SEQUENCE</scope>
    <source>
        <strain evidence="1">L3_108_031G1_dasL3_108_031G1_concoct_20</strain>
    </source>
</reference>
<dbReference type="AlphaFoldDB" id="A0A942WV33"/>
<dbReference type="Pfam" id="PF06908">
    <property type="entry name" value="YpsA"/>
    <property type="match status" value="1"/>
</dbReference>
<evidence type="ECO:0000313" key="2">
    <source>
        <dbReference type="Proteomes" id="UP000778864"/>
    </source>
</evidence>
<dbReference type="EMBL" id="JAGZMU010000005">
    <property type="protein sequence ID" value="MBS4893730.1"/>
    <property type="molecule type" value="Genomic_DNA"/>
</dbReference>